<feature type="non-terminal residue" evidence="1">
    <location>
        <position position="72"/>
    </location>
</feature>
<proteinExistence type="predicted"/>
<accession>A0A816XF91</accession>
<reference evidence="1" key="1">
    <citation type="submission" date="2021-02" db="EMBL/GenBank/DDBJ databases">
        <authorList>
            <person name="Nowell W R."/>
        </authorList>
    </citation>
    <scope>NUCLEOTIDE SEQUENCE</scope>
</reference>
<organism evidence="1 2">
    <name type="scientific">Rotaria magnacalcarata</name>
    <dbReference type="NCBI Taxonomy" id="392030"/>
    <lineage>
        <taxon>Eukaryota</taxon>
        <taxon>Metazoa</taxon>
        <taxon>Spiralia</taxon>
        <taxon>Gnathifera</taxon>
        <taxon>Rotifera</taxon>
        <taxon>Eurotatoria</taxon>
        <taxon>Bdelloidea</taxon>
        <taxon>Philodinida</taxon>
        <taxon>Philodinidae</taxon>
        <taxon>Rotaria</taxon>
    </lineage>
</organism>
<dbReference type="AlphaFoldDB" id="A0A816XF91"/>
<gene>
    <name evidence="1" type="ORF">MBJ925_LOCUS30379</name>
</gene>
<name>A0A816XF91_9BILA</name>
<sequence length="72" mass="8299">MSALSFVNILIVSNEPFTRYMRNVWSAEKHSENSSLQKRSTDLEAINGCPKFIFIPRCTLEYGLQRCVDTLK</sequence>
<evidence type="ECO:0000313" key="2">
    <source>
        <dbReference type="Proteomes" id="UP000663824"/>
    </source>
</evidence>
<protein>
    <submittedName>
        <fullName evidence="1">Uncharacterized protein</fullName>
    </submittedName>
</protein>
<dbReference type="Proteomes" id="UP000663824">
    <property type="component" value="Unassembled WGS sequence"/>
</dbReference>
<comment type="caution">
    <text evidence="1">The sequence shown here is derived from an EMBL/GenBank/DDBJ whole genome shotgun (WGS) entry which is preliminary data.</text>
</comment>
<evidence type="ECO:0000313" key="1">
    <source>
        <dbReference type="EMBL" id="CAF2145984.1"/>
    </source>
</evidence>
<dbReference type="EMBL" id="CAJNRE010016416">
    <property type="protein sequence ID" value="CAF2145984.1"/>
    <property type="molecule type" value="Genomic_DNA"/>
</dbReference>